<protein>
    <submittedName>
        <fullName evidence="1">Uncharacterized protein</fullName>
    </submittedName>
</protein>
<proteinExistence type="predicted"/>
<keyword evidence="2" id="KW-1185">Reference proteome</keyword>
<organism evidence="1 2">
    <name type="scientific">Catharanthus roseus</name>
    <name type="common">Madagascar periwinkle</name>
    <name type="synonym">Vinca rosea</name>
    <dbReference type="NCBI Taxonomy" id="4058"/>
    <lineage>
        <taxon>Eukaryota</taxon>
        <taxon>Viridiplantae</taxon>
        <taxon>Streptophyta</taxon>
        <taxon>Embryophyta</taxon>
        <taxon>Tracheophyta</taxon>
        <taxon>Spermatophyta</taxon>
        <taxon>Magnoliopsida</taxon>
        <taxon>eudicotyledons</taxon>
        <taxon>Gunneridae</taxon>
        <taxon>Pentapetalae</taxon>
        <taxon>asterids</taxon>
        <taxon>lamiids</taxon>
        <taxon>Gentianales</taxon>
        <taxon>Apocynaceae</taxon>
        <taxon>Rauvolfioideae</taxon>
        <taxon>Vinceae</taxon>
        <taxon>Catharanthinae</taxon>
        <taxon>Catharanthus</taxon>
    </lineage>
</organism>
<dbReference type="Proteomes" id="UP001060085">
    <property type="component" value="Linkage Group LG04"/>
</dbReference>
<name>A0ACC0AZB5_CATRO</name>
<sequence length="515" mass="58929">MALEILVVLWYGFLTATFLLPTIIFFFKKTRRNLPPGPVAFPIIGHLHLVGAKLHHSFDKLSRRYGPLFHLQLGSIPCLVVSTPEMAKEFLKTNELVFSSRKNSSAVSILTHDVSFAFSPYGTYWKLIKKLCTQELLRTKNLDHFQSIRTLELHRFLDHLMKKAKGGEIVNVSEEILNLTNDVISQMMISVRCSDTKGDAKNNARTVIREVTQIFGEVDVSDIIWFCKNFDLQGIKKRAEDINERYDLLLEKIISDRERARSLKQKEEKDQNTNDFLDILLNAMEDDMTQVKLTRSHIKALILDFFTAATDTSAIGVEWALAELINNPRVLKKAQEEINKVIGPQQRLAQESDIHKLPYLQAIIKETLRLHPPIPMIARKSVTSCTIAGYYIPTNTLLFVNIWSIGRNHNYWENPMEFRPERFLEGKNGKPTSNLVDVKGQHFELLPFGTGRRGCPGMPLAMQQLPMVLALLIQCFEFQVPNMNGQELDMNERPGLTAPRASHLMCLLKPRIDFF</sequence>
<comment type="caution">
    <text evidence="1">The sequence shown here is derived from an EMBL/GenBank/DDBJ whole genome shotgun (WGS) entry which is preliminary data.</text>
</comment>
<dbReference type="EMBL" id="CM044704">
    <property type="protein sequence ID" value="KAI5666101.1"/>
    <property type="molecule type" value="Genomic_DNA"/>
</dbReference>
<evidence type="ECO:0000313" key="1">
    <source>
        <dbReference type="EMBL" id="KAI5666101.1"/>
    </source>
</evidence>
<accession>A0ACC0AZB5</accession>
<reference evidence="2" key="1">
    <citation type="journal article" date="2023" name="Nat. Plants">
        <title>Single-cell RNA sequencing provides a high-resolution roadmap for understanding the multicellular compartmentation of specialized metabolism.</title>
        <authorList>
            <person name="Sun S."/>
            <person name="Shen X."/>
            <person name="Li Y."/>
            <person name="Li Y."/>
            <person name="Wang S."/>
            <person name="Li R."/>
            <person name="Zhang H."/>
            <person name="Shen G."/>
            <person name="Guo B."/>
            <person name="Wei J."/>
            <person name="Xu J."/>
            <person name="St-Pierre B."/>
            <person name="Chen S."/>
            <person name="Sun C."/>
        </authorList>
    </citation>
    <scope>NUCLEOTIDE SEQUENCE [LARGE SCALE GENOMIC DNA]</scope>
</reference>
<evidence type="ECO:0000313" key="2">
    <source>
        <dbReference type="Proteomes" id="UP001060085"/>
    </source>
</evidence>
<gene>
    <name evidence="1" type="ORF">M9H77_15954</name>
</gene>